<accession>A0A9W9RGD5</accession>
<dbReference type="InterPro" id="IPR012341">
    <property type="entry name" value="6hp_glycosidase-like_sf"/>
</dbReference>
<dbReference type="Gene3D" id="1.50.10.10">
    <property type="match status" value="1"/>
</dbReference>
<dbReference type="GO" id="GO:0003824">
    <property type="term" value="F:catalytic activity"/>
    <property type="evidence" value="ECO:0007669"/>
    <property type="project" value="UniProtKB-ARBA"/>
</dbReference>
<dbReference type="EMBL" id="JAPZBS010000009">
    <property type="protein sequence ID" value="KAJ5359646.1"/>
    <property type="molecule type" value="Genomic_DNA"/>
</dbReference>
<dbReference type="PANTHER" id="PTHR34987:SF6">
    <property type="entry name" value="ALPHA-L-RHAMNOSIDASE SIX-HAIRPIN GLYCOSIDASE DOMAIN-CONTAINING PROTEIN"/>
    <property type="match status" value="1"/>
</dbReference>
<name>A0A9W9RGD5_9EURO</name>
<dbReference type="Proteomes" id="UP001147782">
    <property type="component" value="Unassembled WGS sequence"/>
</dbReference>
<dbReference type="SUPFAM" id="SSF48208">
    <property type="entry name" value="Six-hairpin glycosidases"/>
    <property type="match status" value="1"/>
</dbReference>
<organism evidence="1 2">
    <name type="scientific">Penicillium cataractarum</name>
    <dbReference type="NCBI Taxonomy" id="2100454"/>
    <lineage>
        <taxon>Eukaryota</taxon>
        <taxon>Fungi</taxon>
        <taxon>Dikarya</taxon>
        <taxon>Ascomycota</taxon>
        <taxon>Pezizomycotina</taxon>
        <taxon>Eurotiomycetes</taxon>
        <taxon>Eurotiomycetidae</taxon>
        <taxon>Eurotiales</taxon>
        <taxon>Aspergillaceae</taxon>
        <taxon>Penicillium</taxon>
    </lineage>
</organism>
<dbReference type="GO" id="GO:0005975">
    <property type="term" value="P:carbohydrate metabolic process"/>
    <property type="evidence" value="ECO:0007669"/>
    <property type="project" value="InterPro"/>
</dbReference>
<evidence type="ECO:0000313" key="1">
    <source>
        <dbReference type="EMBL" id="KAJ5359646.1"/>
    </source>
</evidence>
<gene>
    <name evidence="1" type="ORF">N7496_012059</name>
</gene>
<dbReference type="InterPro" id="IPR008928">
    <property type="entry name" value="6-hairpin_glycosidase_sf"/>
</dbReference>
<dbReference type="PANTHER" id="PTHR34987">
    <property type="entry name" value="C, PUTATIVE (AFU_ORTHOLOGUE AFUA_3G02880)-RELATED"/>
    <property type="match status" value="1"/>
</dbReference>
<dbReference type="OrthoDB" id="10036721at2759"/>
<comment type="caution">
    <text evidence="1">The sequence shown here is derived from an EMBL/GenBank/DDBJ whole genome shotgun (WGS) entry which is preliminary data.</text>
</comment>
<dbReference type="AlphaFoldDB" id="A0A9W9RGD5"/>
<reference evidence="1" key="2">
    <citation type="journal article" date="2023" name="IMA Fungus">
        <title>Comparative genomic study of the Penicillium genus elucidates a diverse pangenome and 15 lateral gene transfer events.</title>
        <authorList>
            <person name="Petersen C."/>
            <person name="Sorensen T."/>
            <person name="Nielsen M.R."/>
            <person name="Sondergaard T.E."/>
            <person name="Sorensen J.L."/>
            <person name="Fitzpatrick D.A."/>
            <person name="Frisvad J.C."/>
            <person name="Nielsen K.L."/>
        </authorList>
    </citation>
    <scope>NUCLEOTIDE SEQUENCE</scope>
    <source>
        <strain evidence="1">IBT 29864</strain>
    </source>
</reference>
<reference evidence="1" key="1">
    <citation type="submission" date="2022-11" db="EMBL/GenBank/DDBJ databases">
        <authorList>
            <person name="Petersen C."/>
        </authorList>
    </citation>
    <scope>NUCLEOTIDE SEQUENCE</scope>
    <source>
        <strain evidence="1">IBT 29864</strain>
    </source>
</reference>
<evidence type="ECO:0008006" key="3">
    <source>
        <dbReference type="Google" id="ProtNLM"/>
    </source>
</evidence>
<protein>
    <recommendedName>
        <fullName evidence="3">Alpha,alpha-trehalase</fullName>
    </recommendedName>
</protein>
<evidence type="ECO:0000313" key="2">
    <source>
        <dbReference type="Proteomes" id="UP001147782"/>
    </source>
</evidence>
<proteinExistence type="predicted"/>
<sequence>MSLYHNSSGTVSLSNLTTYINSAPSLRDYTGYFHADDNKLNRVWYASAWTDQLCTIPSDQGNSLADPGAKSTSEPTYWWANSTLTNGSYALVDGAKRDKLIWPGDLGIEIPAVFLSTNEADIIKISVQQLFAQQNAATGQMPYAAAPIIMKPADNEISNLAEEFSFTLGYVDGSGLAYIPVNNRDWLRSDMGYYNIEANSMLAYTLKAALALAEAVSDYSESANWTTTINGIEMAANELLWNSAEGLYQDNENNTSLFPQDGNVWAIISGVANSTQAATISNNLRARWGPYGAPAPEAPNTISPFISSYELQAHFLAGQPQNAIDLMRFMGADFMLNDPRMTNSTFIEGYRTDGGLDYRAYSDAARSPGPLLVLSSYVAGLQVLNSTNWIAYPRPGNLSDVEAGFELDYGRYAASLKVDSSRKSSLSYYVSTPKGTTGSIILDIPEYKAKIRIVSTTGYEWSETVDAWTGGANPRDVSFWGPQDSTAGTVEVDGLVGGEY</sequence>
<keyword evidence="2" id="KW-1185">Reference proteome</keyword>
<dbReference type="RefSeq" id="XP_056550932.1">
    <property type="nucleotide sequence ID" value="XM_056704972.1"/>
</dbReference>
<dbReference type="GeneID" id="81444151"/>